<dbReference type="AlphaFoldDB" id="A0A158HSF1"/>
<dbReference type="InterPro" id="IPR036291">
    <property type="entry name" value="NAD(P)-bd_dom_sf"/>
</dbReference>
<proteinExistence type="predicted"/>
<evidence type="ECO:0000313" key="5">
    <source>
        <dbReference type="Proteomes" id="UP000054893"/>
    </source>
</evidence>
<sequence>MADPIALITNIRADYEARYLDALASAMPNESILLFRNLDSEQRSRVRIAIVANPNPADVAALPKLVWIQSLWAGVEQLVSSLPAKGPPIVRMIDPEMSRTMAEAVLAWTYYLQRDMPTYVRQQRDQVWNQLAYKKPSSLTVGILGLGALGAAAAARLVNAGFNVVGWSRSEKSVSNVRTFSGNNGLTGMLRISDIVVCLVPLTSQTRGLLNAERFAAMKPGAALVNFARGPVVVSDDLLTALDNGHLTHAVLDVFDTEPLPPDSRFWHHPSVSVLPHISAPTDFDTAATVIAGNIAQFRLSGMVPGSVDTARGY</sequence>
<name>A0A158HSF1_CABSO</name>
<dbReference type="SUPFAM" id="SSF51735">
    <property type="entry name" value="NAD(P)-binding Rossmann-fold domains"/>
    <property type="match status" value="1"/>
</dbReference>
<evidence type="ECO:0000259" key="3">
    <source>
        <dbReference type="Pfam" id="PF02826"/>
    </source>
</evidence>
<organism evidence="4 5">
    <name type="scientific">Caballeronia sordidicola</name>
    <name type="common">Burkholderia sordidicola</name>
    <dbReference type="NCBI Taxonomy" id="196367"/>
    <lineage>
        <taxon>Bacteria</taxon>
        <taxon>Pseudomonadati</taxon>
        <taxon>Pseudomonadota</taxon>
        <taxon>Betaproteobacteria</taxon>
        <taxon>Burkholderiales</taxon>
        <taxon>Burkholderiaceae</taxon>
        <taxon>Caballeronia</taxon>
    </lineage>
</organism>
<evidence type="ECO:0000256" key="2">
    <source>
        <dbReference type="ARBA" id="ARBA00023027"/>
    </source>
</evidence>
<accession>A0A158HSF1</accession>
<protein>
    <submittedName>
        <fullName evidence="4">D-isomer specific 2-hydroxyacid dehydrogenase</fullName>
    </submittedName>
</protein>
<dbReference type="InterPro" id="IPR006140">
    <property type="entry name" value="D-isomer_DH_NAD-bd"/>
</dbReference>
<dbReference type="PANTHER" id="PTHR43333">
    <property type="entry name" value="2-HACID_DH_C DOMAIN-CONTAINING PROTEIN"/>
    <property type="match status" value="1"/>
</dbReference>
<keyword evidence="2" id="KW-0520">NAD</keyword>
<dbReference type="Pfam" id="PF02826">
    <property type="entry name" value="2-Hacid_dh_C"/>
    <property type="match status" value="1"/>
</dbReference>
<dbReference type="PANTHER" id="PTHR43333:SF1">
    <property type="entry name" value="D-ISOMER SPECIFIC 2-HYDROXYACID DEHYDROGENASE NAD-BINDING DOMAIN-CONTAINING PROTEIN"/>
    <property type="match status" value="1"/>
</dbReference>
<gene>
    <name evidence="4" type="ORF">AWB64_04953</name>
</gene>
<evidence type="ECO:0000256" key="1">
    <source>
        <dbReference type="ARBA" id="ARBA00023002"/>
    </source>
</evidence>
<dbReference type="GO" id="GO:0016491">
    <property type="term" value="F:oxidoreductase activity"/>
    <property type="evidence" value="ECO:0007669"/>
    <property type="project" value="UniProtKB-KW"/>
</dbReference>
<feature type="domain" description="D-isomer specific 2-hydroxyacid dehydrogenase NAD-binding" evidence="3">
    <location>
        <begin position="111"/>
        <end position="279"/>
    </location>
</feature>
<dbReference type="CDD" id="cd12164">
    <property type="entry name" value="GDH_like_2"/>
    <property type="match status" value="1"/>
</dbReference>
<dbReference type="EMBL" id="FCOC02000020">
    <property type="protein sequence ID" value="SAL47053.1"/>
    <property type="molecule type" value="Genomic_DNA"/>
</dbReference>
<dbReference type="OrthoDB" id="9787219at2"/>
<reference evidence="4 5" key="1">
    <citation type="submission" date="2016-01" db="EMBL/GenBank/DDBJ databases">
        <authorList>
            <person name="Oliw E.H."/>
        </authorList>
    </citation>
    <scope>NUCLEOTIDE SEQUENCE [LARGE SCALE GENOMIC DNA]</scope>
    <source>
        <strain evidence="4">LMG 22029</strain>
    </source>
</reference>
<evidence type="ECO:0000313" key="4">
    <source>
        <dbReference type="EMBL" id="SAL47053.1"/>
    </source>
</evidence>
<keyword evidence="1" id="KW-0560">Oxidoreductase</keyword>
<dbReference type="RefSeq" id="WP_060858001.1">
    <property type="nucleotide sequence ID" value="NZ_FCOC02000020.1"/>
</dbReference>
<dbReference type="Gene3D" id="3.40.50.720">
    <property type="entry name" value="NAD(P)-binding Rossmann-like Domain"/>
    <property type="match status" value="2"/>
</dbReference>
<dbReference type="GO" id="GO:0051287">
    <property type="term" value="F:NAD binding"/>
    <property type="evidence" value="ECO:0007669"/>
    <property type="project" value="InterPro"/>
</dbReference>
<dbReference type="Proteomes" id="UP000054893">
    <property type="component" value="Unassembled WGS sequence"/>
</dbReference>